<feature type="transmembrane region" description="Helical" evidence="1">
    <location>
        <begin position="91"/>
        <end position="114"/>
    </location>
</feature>
<feature type="transmembrane region" description="Helical" evidence="1">
    <location>
        <begin position="12"/>
        <end position="37"/>
    </location>
</feature>
<comment type="caution">
    <text evidence="2">The sequence shown here is derived from an EMBL/GenBank/DDBJ whole genome shotgun (WGS) entry which is preliminary data.</text>
</comment>
<organism evidence="2 3">
    <name type="scientific">Pararhodobacter zhoushanensis</name>
    <dbReference type="NCBI Taxonomy" id="2479545"/>
    <lineage>
        <taxon>Bacteria</taxon>
        <taxon>Pseudomonadati</taxon>
        <taxon>Pseudomonadota</taxon>
        <taxon>Alphaproteobacteria</taxon>
        <taxon>Rhodobacterales</taxon>
        <taxon>Paracoccaceae</taxon>
        <taxon>Pararhodobacter</taxon>
    </lineage>
</organism>
<evidence type="ECO:0000313" key="2">
    <source>
        <dbReference type="EMBL" id="MCW1933006.1"/>
    </source>
</evidence>
<keyword evidence="1" id="KW-0812">Transmembrane</keyword>
<evidence type="ECO:0000313" key="3">
    <source>
        <dbReference type="Proteomes" id="UP001208938"/>
    </source>
</evidence>
<keyword evidence="3" id="KW-1185">Reference proteome</keyword>
<evidence type="ECO:0000256" key="1">
    <source>
        <dbReference type="SAM" id="Phobius"/>
    </source>
</evidence>
<dbReference type="Proteomes" id="UP001208938">
    <property type="component" value="Unassembled WGS sequence"/>
</dbReference>
<gene>
    <name evidence="2" type="ORF">OKW52_12255</name>
</gene>
<accession>A0ABT3GZQ0</accession>
<keyword evidence="1" id="KW-1133">Transmembrane helix</keyword>
<dbReference type="RefSeq" id="WP_264505957.1">
    <property type="nucleotide sequence ID" value="NZ_JAPDFL010000001.1"/>
</dbReference>
<dbReference type="EMBL" id="JAPDFL010000001">
    <property type="protein sequence ID" value="MCW1933006.1"/>
    <property type="molecule type" value="Genomic_DNA"/>
</dbReference>
<feature type="transmembrane region" description="Helical" evidence="1">
    <location>
        <begin position="172"/>
        <end position="193"/>
    </location>
</feature>
<reference evidence="2 3" key="1">
    <citation type="submission" date="2022-10" db="EMBL/GenBank/DDBJ databases">
        <title>Pararhodobacter sp. nov., isolated from marine algae.</title>
        <authorList>
            <person name="Choi B.J."/>
            <person name="Kim J.M."/>
            <person name="Lee J.K."/>
            <person name="Choi D.G."/>
            <person name="Jeon C.O."/>
        </authorList>
    </citation>
    <scope>NUCLEOTIDE SEQUENCE [LARGE SCALE GENOMIC DNA]</scope>
    <source>
        <strain evidence="2 3">ZQ420</strain>
    </source>
</reference>
<protein>
    <submittedName>
        <fullName evidence="2">Uncharacterized protein</fullName>
    </submittedName>
</protein>
<proteinExistence type="predicted"/>
<sequence length="263" mass="28972">MQSEGRAFMPSLFAYLVRAVAHSFPVVAFFAVLMVGLASLNADGGSNSTMLITLLFFYGALFQVLLLRPRRFWSRTWETDDGKPLLTIANLWRFLGVSLLYFVVIILLPVTLIVDFTPRDTPDFRNAVASLAFVAMIPWSGLILSVFGTQLPAAAMGRPMSLRKTLRAARKTWWKVLLQLALIALPAMLALFWSLNQVAPPNEQNWPSPVIPFALSLVEFIVTSLPVVLSIGILCRAYEQGYPPESAEVTPVPQPEVAPAAAP</sequence>
<feature type="transmembrane region" description="Helical" evidence="1">
    <location>
        <begin position="213"/>
        <end position="235"/>
    </location>
</feature>
<feature type="transmembrane region" description="Helical" evidence="1">
    <location>
        <begin position="49"/>
        <end position="67"/>
    </location>
</feature>
<name>A0ABT3GZQ0_9RHOB</name>
<feature type="transmembrane region" description="Helical" evidence="1">
    <location>
        <begin position="126"/>
        <end position="151"/>
    </location>
</feature>
<keyword evidence="1" id="KW-0472">Membrane</keyword>